<gene>
    <name evidence="1" type="ORF">SAMN06265220_1131</name>
</gene>
<dbReference type="Proteomes" id="UP000319267">
    <property type="component" value="Unassembled WGS sequence"/>
</dbReference>
<name>A0A521FH56_9FLAO</name>
<keyword evidence="2" id="KW-1185">Reference proteome</keyword>
<reference evidence="1 2" key="1">
    <citation type="submission" date="2017-05" db="EMBL/GenBank/DDBJ databases">
        <authorList>
            <person name="Varghese N."/>
            <person name="Submissions S."/>
        </authorList>
    </citation>
    <scope>NUCLEOTIDE SEQUENCE [LARGE SCALE GENOMIC DNA]</scope>
    <source>
        <strain evidence="1 2">DSM 29982</strain>
    </source>
</reference>
<evidence type="ECO:0000313" key="1">
    <source>
        <dbReference type="EMBL" id="SMO95522.1"/>
    </source>
</evidence>
<dbReference type="EMBL" id="FXTQ01000013">
    <property type="protein sequence ID" value="SMO95522.1"/>
    <property type="molecule type" value="Genomic_DNA"/>
</dbReference>
<dbReference type="AlphaFoldDB" id="A0A521FH56"/>
<proteinExistence type="predicted"/>
<organism evidence="1 2">
    <name type="scientific">Flavobacterium nitrogenifigens</name>
    <dbReference type="NCBI Taxonomy" id="1617283"/>
    <lineage>
        <taxon>Bacteria</taxon>
        <taxon>Pseudomonadati</taxon>
        <taxon>Bacteroidota</taxon>
        <taxon>Flavobacteriia</taxon>
        <taxon>Flavobacteriales</taxon>
        <taxon>Flavobacteriaceae</taxon>
        <taxon>Flavobacterium</taxon>
    </lineage>
</organism>
<sequence length="43" mass="4703">MNLKKIIFLCLVSFFKLNAQSVVKSPDGKLAVSVSADNGMPQY</sequence>
<feature type="non-terminal residue" evidence="1">
    <location>
        <position position="43"/>
    </location>
</feature>
<protein>
    <submittedName>
        <fullName evidence="1">Uncharacterized protein</fullName>
    </submittedName>
</protein>
<evidence type="ECO:0000313" key="2">
    <source>
        <dbReference type="Proteomes" id="UP000319267"/>
    </source>
</evidence>
<accession>A0A521FH56</accession>